<keyword evidence="5" id="KW-1185">Reference proteome</keyword>
<dbReference type="Proteomes" id="UP001596067">
    <property type="component" value="Unassembled WGS sequence"/>
</dbReference>
<protein>
    <submittedName>
        <fullName evidence="4">Tyrosine recombinase XerC</fullName>
    </submittedName>
</protein>
<dbReference type="Gene3D" id="1.10.443.10">
    <property type="entry name" value="Intergrase catalytic core"/>
    <property type="match status" value="1"/>
</dbReference>
<reference evidence="5" key="1">
    <citation type="journal article" date="2019" name="Int. J. Syst. Evol. Microbiol.">
        <title>The Global Catalogue of Microorganisms (GCM) 10K type strain sequencing project: providing services to taxonomists for standard genome sequencing and annotation.</title>
        <authorList>
            <consortium name="The Broad Institute Genomics Platform"/>
            <consortium name="The Broad Institute Genome Sequencing Center for Infectious Disease"/>
            <person name="Wu L."/>
            <person name="Ma J."/>
        </authorList>
    </citation>
    <scope>NUCLEOTIDE SEQUENCE [LARGE SCALE GENOMIC DNA]</scope>
    <source>
        <strain evidence="5">CGMCC 4.1469</strain>
    </source>
</reference>
<feature type="region of interest" description="Disordered" evidence="2">
    <location>
        <begin position="195"/>
        <end position="214"/>
    </location>
</feature>
<keyword evidence="1" id="KW-0233">DNA recombination</keyword>
<dbReference type="RefSeq" id="WP_345330671.1">
    <property type="nucleotide sequence ID" value="NZ_BAAAVH010000123.1"/>
</dbReference>
<dbReference type="InterPro" id="IPR002104">
    <property type="entry name" value="Integrase_catalytic"/>
</dbReference>
<dbReference type="EMBL" id="JBHSOD010000020">
    <property type="protein sequence ID" value="MFC5886770.1"/>
    <property type="molecule type" value="Genomic_DNA"/>
</dbReference>
<evidence type="ECO:0000259" key="3">
    <source>
        <dbReference type="PROSITE" id="PS51898"/>
    </source>
</evidence>
<evidence type="ECO:0000256" key="1">
    <source>
        <dbReference type="ARBA" id="ARBA00023172"/>
    </source>
</evidence>
<name>A0ABW1EY55_9ACTN</name>
<proteinExistence type="predicted"/>
<feature type="domain" description="Tyr recombinase" evidence="3">
    <location>
        <begin position="102"/>
        <end position="263"/>
    </location>
</feature>
<evidence type="ECO:0000313" key="5">
    <source>
        <dbReference type="Proteomes" id="UP001596067"/>
    </source>
</evidence>
<organism evidence="4 5">
    <name type="scientific">Kitasatospora aburaviensis</name>
    <dbReference type="NCBI Taxonomy" id="67265"/>
    <lineage>
        <taxon>Bacteria</taxon>
        <taxon>Bacillati</taxon>
        <taxon>Actinomycetota</taxon>
        <taxon>Actinomycetes</taxon>
        <taxon>Kitasatosporales</taxon>
        <taxon>Streptomycetaceae</taxon>
        <taxon>Kitasatospora</taxon>
    </lineage>
</organism>
<accession>A0ABW1EY55</accession>
<dbReference type="InterPro" id="IPR013762">
    <property type="entry name" value="Integrase-like_cat_sf"/>
</dbReference>
<dbReference type="SUPFAM" id="SSF56349">
    <property type="entry name" value="DNA breaking-rejoining enzymes"/>
    <property type="match status" value="1"/>
</dbReference>
<dbReference type="PROSITE" id="PS51898">
    <property type="entry name" value="TYR_RECOMBINASE"/>
    <property type="match status" value="1"/>
</dbReference>
<evidence type="ECO:0000256" key="2">
    <source>
        <dbReference type="SAM" id="MobiDB-lite"/>
    </source>
</evidence>
<sequence length="263" mass="28925">MTSTLDPVHVLVHWLQTKPYGEETRGDYEREVTRWIEHTGPKVWNSTGRQVRDWVQAPDRPRTEAWRISVLRGFYQHAQELDRTITNPVPKGLRPAVDGLPAGRPALTRAESTLYISALDSYNGLMPERARALGYLILGRGLRAHQAVALDITDIIREQHRTTARVTLKGGGTEFQELPAPVAFAVENYLPHRRTAAPHSSPEAGPLFTSGRGRRLDPAPSVRDLLRATAAAYSPAPGVFPLAHLADTLTADGLAASPNPFLG</sequence>
<evidence type="ECO:0000313" key="4">
    <source>
        <dbReference type="EMBL" id="MFC5886770.1"/>
    </source>
</evidence>
<gene>
    <name evidence="4" type="primary">xerC</name>
    <name evidence="4" type="ORF">ACFP0N_17530</name>
</gene>
<dbReference type="InterPro" id="IPR011010">
    <property type="entry name" value="DNA_brk_join_enz"/>
</dbReference>
<comment type="caution">
    <text evidence="4">The sequence shown here is derived from an EMBL/GenBank/DDBJ whole genome shotgun (WGS) entry which is preliminary data.</text>
</comment>